<feature type="domain" description="AAA+ ATPase" evidence="2">
    <location>
        <begin position="568"/>
        <end position="697"/>
    </location>
</feature>
<dbReference type="OMA" id="LEFNIQH"/>
<dbReference type="Gene3D" id="3.40.50.300">
    <property type="entry name" value="P-loop containing nucleotide triphosphate hydrolases"/>
    <property type="match status" value="1"/>
</dbReference>
<dbReference type="SUPFAM" id="SSF52540">
    <property type="entry name" value="P-loop containing nucleoside triphosphate hydrolases"/>
    <property type="match status" value="1"/>
</dbReference>
<dbReference type="PANTHER" id="PTHR46411">
    <property type="entry name" value="FAMILY ATPASE, PUTATIVE-RELATED"/>
    <property type="match status" value="1"/>
</dbReference>
<proteinExistence type="predicted"/>
<gene>
    <name evidence="3" type="ORF">TRAPUB_5671</name>
</gene>
<evidence type="ECO:0000256" key="1">
    <source>
        <dbReference type="SAM" id="MobiDB-lite"/>
    </source>
</evidence>
<dbReference type="InterPro" id="IPR003959">
    <property type="entry name" value="ATPase_AAA_core"/>
</dbReference>
<protein>
    <submittedName>
        <fullName evidence="3">ATPase family AAA domain-containing protein 3B</fullName>
    </submittedName>
</protein>
<dbReference type="Pfam" id="PF22942">
    <property type="entry name" value="DUF7025"/>
    <property type="match status" value="1"/>
</dbReference>
<dbReference type="SMART" id="SM00382">
    <property type="entry name" value="AAA"/>
    <property type="match status" value="1"/>
</dbReference>
<dbReference type="OrthoDB" id="10042665at2759"/>
<dbReference type="PANTHER" id="PTHR46411:SF3">
    <property type="entry name" value="AAA+ ATPASE DOMAIN-CONTAINING PROTEIN"/>
    <property type="match status" value="1"/>
</dbReference>
<sequence length="780" mass="86233">MRRFLTRSRSSASRSADGASEKWGPPGINAPIPPQRFNRYGEPIIYEDTEDDEQSTAALVNAPADAPPPPANFKVKRVDNYYSSWSKAWKFRNTGSFNPEALITVGNGARDGNDPWQSYCFVVVRKLPKPSDDGGEPTYQVVVKSPYLLKACKDVIQKVQGVSWTAEPLELDPHLLLAFLPQFEQYRDGLHAKSKRTSEETTVMKTVDVLIDYLRTDYKGTIAKIANLTAHGEITFDTLFALYVPRTVVVTECPTTGEPRAFQIVSATKIKTTIAGGVYDLICESVDAFDDDSEGGSSCGAYGAASFNPGAAQFGGCVPYMPTPPGMNPQDMDMQRAAGKPYGRVQSRIFVSSFKGTVKISSLDVYPIAYHPDAGRLEMSLIARGKKWLELRGIHHMQYDGSAGYTLSMGGTKSTIKYRVKSRIMVDRGNFRRLNPNYEMPVVKADDINLPPPNVPDQYGNYPPTPPPMPYNPNSNVPTFQVRARALRDVAELTEDELMLTPPSVYGFSLTDKTWLEFNIQHVQPIVWNDEAFANLVLPADRKILLQSLVEAHNGDLSFDDFVANKGRGLVINLFGPPGVGKTLSAEATSEHVRQPLYVVGAGDLGTNAADLDQALNRVFDIATSWKAIVLIDEADVFLEQRSLHDMERNAMVAVFLRHVEYYHGILFLTTNRVKAFDEAFLSRIHVALHFHDLTREARKQVWAAFLSKVGVAPAQFGEALLDKLAAREVNGRQIKNAVRTASSLAAKKGVQVSYADLMETLDAVDEFTAEFKAVRQASA</sequence>
<name>A0A1M2V7W5_TRAPU</name>
<dbReference type="InterPro" id="IPR003593">
    <property type="entry name" value="AAA+_ATPase"/>
</dbReference>
<dbReference type="Proteomes" id="UP000184267">
    <property type="component" value="Unassembled WGS sequence"/>
</dbReference>
<evidence type="ECO:0000313" key="3">
    <source>
        <dbReference type="EMBL" id="OJT03643.1"/>
    </source>
</evidence>
<dbReference type="STRING" id="154538.A0A1M2V7W5"/>
<organism evidence="3 4">
    <name type="scientific">Trametes pubescens</name>
    <name type="common">White-rot fungus</name>
    <dbReference type="NCBI Taxonomy" id="154538"/>
    <lineage>
        <taxon>Eukaryota</taxon>
        <taxon>Fungi</taxon>
        <taxon>Dikarya</taxon>
        <taxon>Basidiomycota</taxon>
        <taxon>Agaricomycotina</taxon>
        <taxon>Agaricomycetes</taxon>
        <taxon>Polyporales</taxon>
        <taxon>Polyporaceae</taxon>
        <taxon>Trametes</taxon>
    </lineage>
</organism>
<dbReference type="Pfam" id="PF00004">
    <property type="entry name" value="AAA"/>
    <property type="match status" value="1"/>
</dbReference>
<keyword evidence="4" id="KW-1185">Reference proteome</keyword>
<dbReference type="InterPro" id="IPR027417">
    <property type="entry name" value="P-loop_NTPase"/>
</dbReference>
<feature type="compositionally biased region" description="Low complexity" evidence="1">
    <location>
        <begin position="7"/>
        <end position="18"/>
    </location>
</feature>
<dbReference type="EMBL" id="MNAD01001602">
    <property type="protein sequence ID" value="OJT03643.1"/>
    <property type="molecule type" value="Genomic_DNA"/>
</dbReference>
<evidence type="ECO:0000313" key="4">
    <source>
        <dbReference type="Proteomes" id="UP000184267"/>
    </source>
</evidence>
<dbReference type="GO" id="GO:0016887">
    <property type="term" value="F:ATP hydrolysis activity"/>
    <property type="evidence" value="ECO:0007669"/>
    <property type="project" value="InterPro"/>
</dbReference>
<accession>A0A1M2V7W5</accession>
<dbReference type="AlphaFoldDB" id="A0A1M2V7W5"/>
<reference evidence="3 4" key="1">
    <citation type="submission" date="2016-10" db="EMBL/GenBank/DDBJ databases">
        <title>Genome sequence of the basidiomycete white-rot fungus Trametes pubescens.</title>
        <authorList>
            <person name="Makela M.R."/>
            <person name="Granchi Z."/>
            <person name="Peng M."/>
            <person name="De Vries R.P."/>
            <person name="Grigoriev I."/>
            <person name="Riley R."/>
            <person name="Hilden K."/>
        </authorList>
    </citation>
    <scope>NUCLEOTIDE SEQUENCE [LARGE SCALE GENOMIC DNA]</scope>
    <source>
        <strain evidence="3 4">FBCC735</strain>
    </source>
</reference>
<feature type="region of interest" description="Disordered" evidence="1">
    <location>
        <begin position="1"/>
        <end position="38"/>
    </location>
</feature>
<comment type="caution">
    <text evidence="3">The sequence shown here is derived from an EMBL/GenBank/DDBJ whole genome shotgun (WGS) entry which is preliminary data.</text>
</comment>
<evidence type="ECO:0000259" key="2">
    <source>
        <dbReference type="SMART" id="SM00382"/>
    </source>
</evidence>
<dbReference type="GO" id="GO:0005524">
    <property type="term" value="F:ATP binding"/>
    <property type="evidence" value="ECO:0007669"/>
    <property type="project" value="InterPro"/>
</dbReference>
<dbReference type="InterPro" id="IPR054289">
    <property type="entry name" value="DUF7025"/>
</dbReference>